<dbReference type="GO" id="GO:0005975">
    <property type="term" value="P:carbohydrate metabolic process"/>
    <property type="evidence" value="ECO:0007669"/>
    <property type="project" value="InterPro"/>
</dbReference>
<dbReference type="OrthoDB" id="9794601at2"/>
<gene>
    <name evidence="3" type="ORF">F0L46_21095</name>
</gene>
<keyword evidence="1 3" id="KW-0328">Glycosyltransferase</keyword>
<dbReference type="GO" id="GO:0008107">
    <property type="term" value="F:galactoside 2-alpha-L-fucosyltransferase activity"/>
    <property type="evidence" value="ECO:0007669"/>
    <property type="project" value="InterPro"/>
</dbReference>
<evidence type="ECO:0000313" key="3">
    <source>
        <dbReference type="EMBL" id="KAA2235242.1"/>
    </source>
</evidence>
<evidence type="ECO:0000256" key="1">
    <source>
        <dbReference type="ARBA" id="ARBA00022676"/>
    </source>
</evidence>
<reference evidence="3 4" key="1">
    <citation type="submission" date="2019-09" db="EMBL/GenBank/DDBJ databases">
        <title>Salinarimonas rosea gen. nov., sp. nov., a new member of the a-2 subgroup of the Proteobacteria.</title>
        <authorList>
            <person name="Liu J."/>
        </authorList>
    </citation>
    <scope>NUCLEOTIDE SEQUENCE [LARGE SCALE GENOMIC DNA]</scope>
    <source>
        <strain evidence="3 4">BN140002</strain>
    </source>
</reference>
<sequence length="293" mass="32595">MTGQRTIITRLIGGLGNQLFQYAAARALALRHGGSVKLDLSGFESYGLRRYELGSFPIAASEASADELAALAAPPPSGLVARIVARFSGPKPSHYREPHFHFDPNLSRQALPLYIDGYWQSERYFADAREPLLRELTPHNPLEPDNARTADMIRGTQAVSLHVRRGDYVTNAHTNAYHGVCSLDYYRAAVAHMAAAVPNPHFFVFSDDHAWTRENLTTGHPTTFVDANPADRGFRDLQLMSMCRHHVIANSSFSWWGAWLNPSPSKIVTAPARWFAATDKDTSDLIPEGWVRL</sequence>
<dbReference type="GO" id="GO:0016020">
    <property type="term" value="C:membrane"/>
    <property type="evidence" value="ECO:0007669"/>
    <property type="project" value="InterPro"/>
</dbReference>
<dbReference type="EMBL" id="VUOA01000037">
    <property type="protein sequence ID" value="KAA2235242.1"/>
    <property type="molecule type" value="Genomic_DNA"/>
</dbReference>
<dbReference type="RefSeq" id="WP_149821277.1">
    <property type="nucleotide sequence ID" value="NZ_VUOA01000037.1"/>
</dbReference>
<comment type="caution">
    <text evidence="3">The sequence shown here is derived from an EMBL/GenBank/DDBJ whole genome shotgun (WGS) entry which is preliminary data.</text>
</comment>
<dbReference type="Pfam" id="PF01531">
    <property type="entry name" value="Glyco_transf_11"/>
    <property type="match status" value="1"/>
</dbReference>
<name>A0A5B2VA17_9HYPH</name>
<keyword evidence="4" id="KW-1185">Reference proteome</keyword>
<dbReference type="AlphaFoldDB" id="A0A5B2VA17"/>
<dbReference type="PANTHER" id="PTHR11927:SF9">
    <property type="entry name" value="L-FUCOSYLTRANSFERASE"/>
    <property type="match status" value="1"/>
</dbReference>
<dbReference type="CDD" id="cd11301">
    <property type="entry name" value="Fut1_Fut2_like"/>
    <property type="match status" value="1"/>
</dbReference>
<accession>A0A5B2VA17</accession>
<dbReference type="SMR" id="A0A5B2VA17"/>
<evidence type="ECO:0000313" key="4">
    <source>
        <dbReference type="Proteomes" id="UP000323142"/>
    </source>
</evidence>
<reference evidence="3 4" key="2">
    <citation type="submission" date="2019-09" db="EMBL/GenBank/DDBJ databases">
        <authorList>
            <person name="Jin C."/>
        </authorList>
    </citation>
    <scope>NUCLEOTIDE SEQUENCE [LARGE SCALE GENOMIC DNA]</scope>
    <source>
        <strain evidence="3 4">BN140002</strain>
    </source>
</reference>
<protein>
    <submittedName>
        <fullName evidence="3">Alpha-1,2-fucosyltransferase</fullName>
    </submittedName>
</protein>
<dbReference type="Proteomes" id="UP000323142">
    <property type="component" value="Unassembled WGS sequence"/>
</dbReference>
<evidence type="ECO:0000256" key="2">
    <source>
        <dbReference type="ARBA" id="ARBA00022679"/>
    </source>
</evidence>
<dbReference type="PROSITE" id="PS00549">
    <property type="entry name" value="BACTERIOFERRITIN"/>
    <property type="match status" value="1"/>
</dbReference>
<proteinExistence type="predicted"/>
<dbReference type="PANTHER" id="PTHR11927">
    <property type="entry name" value="GALACTOSIDE 2-L-FUCOSYLTRANSFERASE"/>
    <property type="match status" value="1"/>
</dbReference>
<dbReference type="InterPro" id="IPR002516">
    <property type="entry name" value="Glyco_trans_11"/>
</dbReference>
<organism evidence="3 4">
    <name type="scientific">Salinarimonas soli</name>
    <dbReference type="NCBI Taxonomy" id="1638099"/>
    <lineage>
        <taxon>Bacteria</taxon>
        <taxon>Pseudomonadati</taxon>
        <taxon>Pseudomonadota</taxon>
        <taxon>Alphaproteobacteria</taxon>
        <taxon>Hyphomicrobiales</taxon>
        <taxon>Salinarimonadaceae</taxon>
        <taxon>Salinarimonas</taxon>
    </lineage>
</organism>
<keyword evidence="2 3" id="KW-0808">Transferase</keyword>
<dbReference type="Gene3D" id="3.40.50.11350">
    <property type="match status" value="1"/>
</dbReference>